<evidence type="ECO:0000313" key="8">
    <source>
        <dbReference type="EMBL" id="MBM7589613.1"/>
    </source>
</evidence>
<dbReference type="PROSITE" id="PS51078">
    <property type="entry name" value="ICLR_ED"/>
    <property type="match status" value="1"/>
</dbReference>
<dbReference type="SUPFAM" id="SSF55781">
    <property type="entry name" value="GAF domain-like"/>
    <property type="match status" value="1"/>
</dbReference>
<dbReference type="Gene3D" id="1.10.10.10">
    <property type="entry name" value="Winged helix-like DNA-binding domain superfamily/Winged helix DNA-binding domain"/>
    <property type="match status" value="1"/>
</dbReference>
<dbReference type="Pfam" id="PF01614">
    <property type="entry name" value="IclR_C"/>
    <property type="match status" value="1"/>
</dbReference>
<feature type="domain" description="HTH iclR-type" evidence="6">
    <location>
        <begin position="4"/>
        <end position="66"/>
    </location>
</feature>
<dbReference type="InterPro" id="IPR029016">
    <property type="entry name" value="GAF-like_dom_sf"/>
</dbReference>
<dbReference type="InterPro" id="IPR011991">
    <property type="entry name" value="ArsR-like_HTH"/>
</dbReference>
<evidence type="ECO:0000259" key="6">
    <source>
        <dbReference type="PROSITE" id="PS51077"/>
    </source>
</evidence>
<dbReference type="PROSITE" id="PS51077">
    <property type="entry name" value="HTH_ICLR"/>
    <property type="match status" value="1"/>
</dbReference>
<keyword evidence="9" id="KW-1185">Reference proteome</keyword>
<proteinExistence type="predicted"/>
<dbReference type="PANTHER" id="PTHR30136:SF7">
    <property type="entry name" value="HTH-TYPE TRANSCRIPTIONAL REGULATOR KDGR-RELATED"/>
    <property type="match status" value="1"/>
</dbReference>
<comment type="function">
    <text evidence="4">May be an activator protein for the gylABX operon.</text>
</comment>
<dbReference type="FunFam" id="1.10.10.10:FF:000056">
    <property type="entry name" value="IclR family transcriptional regulator"/>
    <property type="match status" value="1"/>
</dbReference>
<dbReference type="InterPro" id="IPR005471">
    <property type="entry name" value="Tscrpt_reg_IclR_N"/>
</dbReference>
<dbReference type="GO" id="GO:0003700">
    <property type="term" value="F:DNA-binding transcription factor activity"/>
    <property type="evidence" value="ECO:0007669"/>
    <property type="project" value="TreeGrafter"/>
</dbReference>
<dbReference type="GO" id="GO:0045892">
    <property type="term" value="P:negative regulation of DNA-templated transcription"/>
    <property type="evidence" value="ECO:0007669"/>
    <property type="project" value="TreeGrafter"/>
</dbReference>
<keyword evidence="2 8" id="KW-0238">DNA-binding</keyword>
<dbReference type="InterPro" id="IPR014757">
    <property type="entry name" value="Tscrpt_reg_IclR_C"/>
</dbReference>
<reference evidence="8" key="1">
    <citation type="submission" date="2021-01" db="EMBL/GenBank/DDBJ databases">
        <title>Genomic Encyclopedia of Type Strains, Phase IV (KMG-IV): sequencing the most valuable type-strain genomes for metagenomic binning, comparative biology and taxonomic classification.</title>
        <authorList>
            <person name="Goeker M."/>
        </authorList>
    </citation>
    <scope>NUCLEOTIDE SEQUENCE</scope>
    <source>
        <strain evidence="8">DSM 25523</strain>
    </source>
</reference>
<feature type="domain" description="IclR-ED" evidence="7">
    <location>
        <begin position="67"/>
        <end position="249"/>
    </location>
</feature>
<dbReference type="GO" id="GO:0003677">
    <property type="term" value="F:DNA binding"/>
    <property type="evidence" value="ECO:0007669"/>
    <property type="project" value="UniProtKB-KW"/>
</dbReference>
<dbReference type="Pfam" id="PF09339">
    <property type="entry name" value="HTH_IclR"/>
    <property type="match status" value="1"/>
</dbReference>
<dbReference type="SUPFAM" id="SSF46785">
    <property type="entry name" value="Winged helix' DNA-binding domain"/>
    <property type="match status" value="1"/>
</dbReference>
<dbReference type="SMART" id="SM00346">
    <property type="entry name" value="HTH_ICLR"/>
    <property type="match status" value="1"/>
</dbReference>
<name>A0A938XSJ6_9BACL</name>
<protein>
    <recommendedName>
        <fullName evidence="5">Glycerol operon regulatory protein</fullName>
    </recommendedName>
</protein>
<keyword evidence="1" id="KW-0805">Transcription regulation</keyword>
<comment type="caution">
    <text evidence="8">The sequence shown here is derived from an EMBL/GenBank/DDBJ whole genome shotgun (WGS) entry which is preliminary data.</text>
</comment>
<dbReference type="CDD" id="cd00090">
    <property type="entry name" value="HTH_ARSR"/>
    <property type="match status" value="1"/>
</dbReference>
<evidence type="ECO:0000256" key="5">
    <source>
        <dbReference type="ARBA" id="ARBA00070406"/>
    </source>
</evidence>
<dbReference type="EMBL" id="JAFBEB010000003">
    <property type="protein sequence ID" value="MBM7589613.1"/>
    <property type="molecule type" value="Genomic_DNA"/>
</dbReference>
<dbReference type="AlphaFoldDB" id="A0A938XSJ6"/>
<organism evidence="8 9">
    <name type="scientific">Brevibacillus fulvus</name>
    <dbReference type="NCBI Taxonomy" id="1125967"/>
    <lineage>
        <taxon>Bacteria</taxon>
        <taxon>Bacillati</taxon>
        <taxon>Bacillota</taxon>
        <taxon>Bacilli</taxon>
        <taxon>Bacillales</taxon>
        <taxon>Paenibacillaceae</taxon>
        <taxon>Brevibacillus</taxon>
    </lineage>
</organism>
<evidence type="ECO:0000259" key="7">
    <source>
        <dbReference type="PROSITE" id="PS51078"/>
    </source>
</evidence>
<dbReference type="Gene3D" id="3.30.450.40">
    <property type="match status" value="1"/>
</dbReference>
<keyword evidence="3" id="KW-0804">Transcription</keyword>
<dbReference type="Proteomes" id="UP000717624">
    <property type="component" value="Unassembled WGS sequence"/>
</dbReference>
<dbReference type="PANTHER" id="PTHR30136">
    <property type="entry name" value="HELIX-TURN-HELIX TRANSCRIPTIONAL REGULATOR, ICLR FAMILY"/>
    <property type="match status" value="1"/>
</dbReference>
<evidence type="ECO:0000256" key="1">
    <source>
        <dbReference type="ARBA" id="ARBA00023015"/>
    </source>
</evidence>
<evidence type="ECO:0000313" key="9">
    <source>
        <dbReference type="Proteomes" id="UP000717624"/>
    </source>
</evidence>
<dbReference type="InterPro" id="IPR050707">
    <property type="entry name" value="HTH_MetabolicPath_Reg"/>
</dbReference>
<evidence type="ECO:0000256" key="4">
    <source>
        <dbReference type="ARBA" id="ARBA00058938"/>
    </source>
</evidence>
<dbReference type="InterPro" id="IPR036390">
    <property type="entry name" value="WH_DNA-bd_sf"/>
</dbReference>
<dbReference type="InterPro" id="IPR036388">
    <property type="entry name" value="WH-like_DNA-bd_sf"/>
</dbReference>
<evidence type="ECO:0000256" key="2">
    <source>
        <dbReference type="ARBA" id="ARBA00023125"/>
    </source>
</evidence>
<gene>
    <name evidence="8" type="ORF">JOD01_001213</name>
</gene>
<evidence type="ECO:0000256" key="3">
    <source>
        <dbReference type="ARBA" id="ARBA00023163"/>
    </source>
</evidence>
<accession>A0A938XSJ6</accession>
<dbReference type="RefSeq" id="WP_204517338.1">
    <property type="nucleotide sequence ID" value="NZ_BAABIN010000038.1"/>
</dbReference>
<sequence length="251" mass="28260">MPIIQSVERALQILNLFDEHRSELKITEISSELGLNKSTVHSLLKTLQKYQYIEQNRDTGKYRLGLKLFERGNTVINSLDIQAIAKKHLQELSVKTGHTLHLVVLSGQEGVYIDKVQGTSATIVYSRIGKRVPLHSTGVGKALLAFKAEAELNEILKNYRYIKQTENTIANEAAFRRELRKVKQQGYAVDQEENEPGVVCIAVPVWDYKDEVIAAISLSMPAPRAKTELPDMIVHLKELGRNVSRQMGNQA</sequence>